<dbReference type="CDD" id="cd02440">
    <property type="entry name" value="AdoMet_MTases"/>
    <property type="match status" value="1"/>
</dbReference>
<accession>A0A540X5D9</accession>
<dbReference type="InterPro" id="IPR029063">
    <property type="entry name" value="SAM-dependent_MTases_sf"/>
</dbReference>
<reference evidence="1 2" key="1">
    <citation type="submission" date="2019-06" db="EMBL/GenBank/DDBJ databases">
        <authorList>
            <person name="Livingstone P."/>
            <person name="Whitworth D."/>
        </authorList>
    </citation>
    <scope>NUCLEOTIDE SEQUENCE [LARGE SCALE GENOMIC DNA]</scope>
    <source>
        <strain evidence="1 2">AM401</strain>
    </source>
</reference>
<proteinExistence type="predicted"/>
<keyword evidence="2" id="KW-1185">Reference proteome</keyword>
<keyword evidence="1" id="KW-0808">Transferase</keyword>
<dbReference type="OrthoDB" id="5504467at2"/>
<dbReference type="PANTHER" id="PTHR43861">
    <property type="entry name" value="TRANS-ACONITATE 2-METHYLTRANSFERASE-RELATED"/>
    <property type="match status" value="1"/>
</dbReference>
<keyword evidence="1" id="KW-0489">Methyltransferase</keyword>
<dbReference type="EMBL" id="VIFM01000023">
    <property type="protein sequence ID" value="TQF16476.1"/>
    <property type="molecule type" value="Genomic_DNA"/>
</dbReference>
<dbReference type="Pfam" id="PF13489">
    <property type="entry name" value="Methyltransf_23"/>
    <property type="match status" value="1"/>
</dbReference>
<dbReference type="GO" id="GO:0032259">
    <property type="term" value="P:methylation"/>
    <property type="evidence" value="ECO:0007669"/>
    <property type="project" value="UniProtKB-KW"/>
</dbReference>
<organism evidence="1 2">
    <name type="scientific">Myxococcus llanfairpwllgwyngyllgogerychwyrndrobwllllantysiliogogogochensis</name>
    <dbReference type="NCBI Taxonomy" id="2590453"/>
    <lineage>
        <taxon>Bacteria</taxon>
        <taxon>Pseudomonadati</taxon>
        <taxon>Myxococcota</taxon>
        <taxon>Myxococcia</taxon>
        <taxon>Myxococcales</taxon>
        <taxon>Cystobacterineae</taxon>
        <taxon>Myxococcaceae</taxon>
        <taxon>Myxococcus</taxon>
    </lineage>
</organism>
<evidence type="ECO:0000313" key="1">
    <source>
        <dbReference type="EMBL" id="TQF16476.1"/>
    </source>
</evidence>
<gene>
    <name evidence="1" type="ORF">FJV41_08325</name>
</gene>
<dbReference type="Gene3D" id="3.40.50.150">
    <property type="entry name" value="Vaccinia Virus protein VP39"/>
    <property type="match status" value="1"/>
</dbReference>
<dbReference type="Proteomes" id="UP000315369">
    <property type="component" value="Unassembled WGS sequence"/>
</dbReference>
<dbReference type="GO" id="GO:0008168">
    <property type="term" value="F:methyltransferase activity"/>
    <property type="evidence" value="ECO:0007669"/>
    <property type="project" value="UniProtKB-KW"/>
</dbReference>
<sequence length="248" mass="27458">MHVTAMTPLTLRETLAFVAPALSTRRRVLEVGCGDGSLAGQLAAQAHDVVAIDTRLRDTPRSPRVRFEETDLLRFTSEQPFDAVVAVTVLHHLTPLDASVARLRELLVPGGVLVVDDFDLAAPDEATARWYYDTQDLLAVAGRFPAEAVHGAPSEPPLERWHHEHEHHDEPLHTGAAMLTALRDGGFEVSQVARGPYLFRYLARGAIEAHDNTVSGERVAEHLLTVEQRRLDEHSLQPVGLRILAHRR</sequence>
<comment type="caution">
    <text evidence="1">The sequence shown here is derived from an EMBL/GenBank/DDBJ whole genome shotgun (WGS) entry which is preliminary data.</text>
</comment>
<name>A0A540X5D9_9BACT</name>
<evidence type="ECO:0000313" key="2">
    <source>
        <dbReference type="Proteomes" id="UP000315369"/>
    </source>
</evidence>
<dbReference type="AlphaFoldDB" id="A0A540X5D9"/>
<protein>
    <submittedName>
        <fullName evidence="1">Class I SAM-dependent methyltransferase</fullName>
    </submittedName>
</protein>
<dbReference type="SUPFAM" id="SSF53335">
    <property type="entry name" value="S-adenosyl-L-methionine-dependent methyltransferases"/>
    <property type="match status" value="1"/>
</dbReference>